<feature type="domain" description="Helicase ATP-binding" evidence="4">
    <location>
        <begin position="114"/>
        <end position="266"/>
    </location>
</feature>
<keyword evidence="3" id="KW-0238">DNA-binding</keyword>
<dbReference type="PROSITE" id="PS51194">
    <property type="entry name" value="HELICASE_CTER"/>
    <property type="match status" value="1"/>
</dbReference>
<dbReference type="InterPro" id="IPR027417">
    <property type="entry name" value="P-loop_NTPase"/>
</dbReference>
<feature type="domain" description="Helicase C-terminal" evidence="5">
    <location>
        <begin position="302"/>
        <end position="447"/>
    </location>
</feature>
<evidence type="ECO:0000256" key="3">
    <source>
        <dbReference type="ARBA" id="ARBA00023125"/>
    </source>
</evidence>
<evidence type="ECO:0000259" key="5">
    <source>
        <dbReference type="PROSITE" id="PS51194"/>
    </source>
</evidence>
<dbReference type="InterPro" id="IPR014001">
    <property type="entry name" value="Helicase_ATP-bd"/>
</dbReference>
<dbReference type="PANTHER" id="PTHR30580">
    <property type="entry name" value="PRIMOSOMAL PROTEIN N"/>
    <property type="match status" value="1"/>
</dbReference>
<sequence>MLTLIGRELLFSELREPLEEIAGIIQMEGFCEKNGQIKCNRCGASESSDRQSAPCACGPVCYYCRRCLQMGKVKRCSLLYSLPESNQFLPLQEPILTWKGDLSQQQQEASQDIIQSIESGETRLIWAVAGAGKTEMIFKGIEVALRNKKRVCIASPRVDVCLELAPRLKKAFQEVEQVVLYGGAEDPYQYTQLVIATTHQLLRFSQAFDVLIIDEIDAFPFPVDQSLQFAAQKAKKTDGTLIYLSATPSKKMQQAIQRKTVAASILPARYHGFPLPEPQLKWSGDWKKAIRQEKRKGAFFKQVEELLIRKRRFLVFLPNIVLMQQLALLLEKEYPARQFATVYAEDPERKEKVLQMRQEAYDFLLTTTILERGVTFRDIDVLVLGAEDPSFTESALVQIAGRAGRHREFPRGLVLFYHYGQTRAIKGAVKQIKRMNRLARERGLVKS</sequence>
<name>A0ABW4NSK2_9LACT</name>
<evidence type="ECO:0000256" key="1">
    <source>
        <dbReference type="ARBA" id="ARBA00022741"/>
    </source>
</evidence>
<evidence type="ECO:0000256" key="2">
    <source>
        <dbReference type="ARBA" id="ARBA00022840"/>
    </source>
</evidence>
<dbReference type="Proteomes" id="UP001597285">
    <property type="component" value="Unassembled WGS sequence"/>
</dbReference>
<keyword evidence="6" id="KW-0378">Hydrolase</keyword>
<dbReference type="InterPro" id="IPR001650">
    <property type="entry name" value="Helicase_C-like"/>
</dbReference>
<comment type="caution">
    <text evidence="6">The sequence shown here is derived from an EMBL/GenBank/DDBJ whole genome shotgun (WGS) entry which is preliminary data.</text>
</comment>
<accession>A0ABW4NSK2</accession>
<dbReference type="RefSeq" id="WP_058919893.1">
    <property type="nucleotide sequence ID" value="NZ_JBHSQC010000015.1"/>
</dbReference>
<protein>
    <submittedName>
        <fullName evidence="6">DEAD/DEAH box helicase</fullName>
    </submittedName>
</protein>
<dbReference type="PROSITE" id="PS51192">
    <property type="entry name" value="HELICASE_ATP_BIND_1"/>
    <property type="match status" value="1"/>
</dbReference>
<keyword evidence="6" id="KW-0347">Helicase</keyword>
<dbReference type="Gene3D" id="3.40.50.300">
    <property type="entry name" value="P-loop containing nucleotide triphosphate hydrolases"/>
    <property type="match status" value="2"/>
</dbReference>
<dbReference type="GO" id="GO:0004386">
    <property type="term" value="F:helicase activity"/>
    <property type="evidence" value="ECO:0007669"/>
    <property type="project" value="UniProtKB-KW"/>
</dbReference>
<gene>
    <name evidence="6" type="ORF">ACFSBK_08400</name>
</gene>
<organism evidence="6 7">
    <name type="scientific">Carnobacterium antarcticum</name>
    <dbReference type="NCBI Taxonomy" id="2126436"/>
    <lineage>
        <taxon>Bacteria</taxon>
        <taxon>Bacillati</taxon>
        <taxon>Bacillota</taxon>
        <taxon>Bacilli</taxon>
        <taxon>Lactobacillales</taxon>
        <taxon>Carnobacteriaceae</taxon>
        <taxon>Carnobacterium</taxon>
    </lineage>
</organism>
<dbReference type="SUPFAM" id="SSF52540">
    <property type="entry name" value="P-loop containing nucleoside triphosphate hydrolases"/>
    <property type="match status" value="1"/>
</dbReference>
<dbReference type="InterPro" id="IPR006935">
    <property type="entry name" value="Helicase/UvrB_N"/>
</dbReference>
<reference evidence="7" key="1">
    <citation type="journal article" date="2019" name="Int. J. Syst. Evol. Microbiol.">
        <title>The Global Catalogue of Microorganisms (GCM) 10K type strain sequencing project: providing services to taxonomists for standard genome sequencing and annotation.</title>
        <authorList>
            <consortium name="The Broad Institute Genomics Platform"/>
            <consortium name="The Broad Institute Genome Sequencing Center for Infectious Disease"/>
            <person name="Wu L."/>
            <person name="Ma J."/>
        </authorList>
    </citation>
    <scope>NUCLEOTIDE SEQUENCE [LARGE SCALE GENOMIC DNA]</scope>
    <source>
        <strain evidence="7">KCTC 42143</strain>
    </source>
</reference>
<evidence type="ECO:0000313" key="6">
    <source>
        <dbReference type="EMBL" id="MFD1799867.1"/>
    </source>
</evidence>
<dbReference type="EMBL" id="JBHUFF010000014">
    <property type="protein sequence ID" value="MFD1799867.1"/>
    <property type="molecule type" value="Genomic_DNA"/>
</dbReference>
<dbReference type="SMART" id="SM00487">
    <property type="entry name" value="DEXDc"/>
    <property type="match status" value="1"/>
</dbReference>
<keyword evidence="7" id="KW-1185">Reference proteome</keyword>
<dbReference type="Pfam" id="PF04851">
    <property type="entry name" value="ResIII"/>
    <property type="match status" value="1"/>
</dbReference>
<evidence type="ECO:0000313" key="7">
    <source>
        <dbReference type="Proteomes" id="UP001597285"/>
    </source>
</evidence>
<dbReference type="CDD" id="cd17925">
    <property type="entry name" value="DEXDc_ComFA"/>
    <property type="match status" value="1"/>
</dbReference>
<keyword evidence="2" id="KW-0067">ATP-binding</keyword>
<keyword evidence="1" id="KW-0547">Nucleotide-binding</keyword>
<dbReference type="Pfam" id="PF00271">
    <property type="entry name" value="Helicase_C"/>
    <property type="match status" value="1"/>
</dbReference>
<dbReference type="CDD" id="cd18785">
    <property type="entry name" value="SF2_C"/>
    <property type="match status" value="1"/>
</dbReference>
<proteinExistence type="predicted"/>
<dbReference type="SMART" id="SM00490">
    <property type="entry name" value="HELICc"/>
    <property type="match status" value="1"/>
</dbReference>
<dbReference type="PANTHER" id="PTHR30580:SF1">
    <property type="entry name" value="COMF OPERON PROTEIN 1"/>
    <property type="match status" value="1"/>
</dbReference>
<evidence type="ECO:0000259" key="4">
    <source>
        <dbReference type="PROSITE" id="PS51192"/>
    </source>
</evidence>